<name>A0ABM1QGV6_CAMSA</name>
<evidence type="ECO:0000256" key="1">
    <source>
        <dbReference type="ARBA" id="ARBA00010394"/>
    </source>
</evidence>
<dbReference type="InterPro" id="IPR000225">
    <property type="entry name" value="Armadillo"/>
</dbReference>
<keyword evidence="3" id="KW-0677">Repeat</keyword>
<dbReference type="Proteomes" id="UP000694864">
    <property type="component" value="Chromosome 2"/>
</dbReference>
<evidence type="ECO:0000313" key="6">
    <source>
        <dbReference type="Proteomes" id="UP000694864"/>
    </source>
</evidence>
<evidence type="ECO:0000256" key="5">
    <source>
        <dbReference type="PIRNR" id="PIRNR005673"/>
    </source>
</evidence>
<dbReference type="InterPro" id="IPR011989">
    <property type="entry name" value="ARM-like"/>
</dbReference>
<proteinExistence type="inferred from homology"/>
<dbReference type="PIRSF" id="PIRSF005673">
    <property type="entry name" value="Importin_alpha"/>
    <property type="match status" value="1"/>
</dbReference>
<reference evidence="6" key="1">
    <citation type="journal article" date="2014" name="Nat. Commun.">
        <title>The emerging biofuel crop Camelina sativa retains a highly undifferentiated hexaploid genome structure.</title>
        <authorList>
            <person name="Kagale S."/>
            <person name="Koh C."/>
            <person name="Nixon J."/>
            <person name="Bollina V."/>
            <person name="Clarke W.E."/>
            <person name="Tuteja R."/>
            <person name="Spillane C."/>
            <person name="Robinson S.J."/>
            <person name="Links M.G."/>
            <person name="Clarke C."/>
            <person name="Higgins E.E."/>
            <person name="Huebert T."/>
            <person name="Sharpe A.G."/>
            <person name="Parkin I.A."/>
        </authorList>
    </citation>
    <scope>NUCLEOTIDE SEQUENCE [LARGE SCALE GENOMIC DNA]</scope>
    <source>
        <strain evidence="6">cv. DH55</strain>
    </source>
</reference>
<dbReference type="RefSeq" id="XP_019085994.1">
    <property type="nucleotide sequence ID" value="XM_019230449.1"/>
</dbReference>
<keyword evidence="6" id="KW-1185">Reference proteome</keyword>
<dbReference type="InterPro" id="IPR024931">
    <property type="entry name" value="Importin_alpha"/>
</dbReference>
<evidence type="ECO:0000313" key="7">
    <source>
        <dbReference type="RefSeq" id="XP_019085994.1"/>
    </source>
</evidence>
<comment type="similarity">
    <text evidence="1 5">Belongs to the importin alpha family.</text>
</comment>
<evidence type="ECO:0000256" key="4">
    <source>
        <dbReference type="ARBA" id="ARBA00022927"/>
    </source>
</evidence>
<keyword evidence="2 5" id="KW-0813">Transport</keyword>
<keyword evidence="4 5" id="KW-0653">Protein transport</keyword>
<dbReference type="Gene3D" id="1.25.10.10">
    <property type="entry name" value="Leucine-rich Repeat Variant"/>
    <property type="match status" value="2"/>
</dbReference>
<evidence type="ECO:0000256" key="2">
    <source>
        <dbReference type="ARBA" id="ARBA00022448"/>
    </source>
</evidence>
<protein>
    <recommendedName>
        <fullName evidence="5">Importin subunit alpha</fullName>
    </recommendedName>
</protein>
<accession>A0ABM1QGV6</accession>
<sequence>MSLVRLNKNEVDKEMIDGVLSDDPSIQSEYASKLRKFLEHEKNPPIGKIIESGVVPRFVEFLKQDDNIELQLDAANVLRVISEDENANVLIDHGAIQIFVHLLASDHAATDSFLLHMEATLALGNAARASVESRDYVLRCGALSPLLAQLHENTDIWMLRTASYVLSDLCFGQPPPPFCQMEPALSALQRVLHINDEQFLTAACWTLFFLSHGPKENIQSFIDAGLVPRLVQLLGYDSLSVIDRALSTIIYLTNGFNQQKKVVIECGVLPLLANLLTQDYAISWNNIKRDACWAISNITAGTEEQIQAVIDANLIPKLVNLAQNAEFDIKEKAVRAVSNAALGGSHDQISCLSDGSKENIQSFIDAGLVPRLVQLLGYGAPCMIDPALGTIMKLTDGDNQQTQCPIHWCDSDTWWSRVCIRPLCDLLDGEAERNIGDVNYHSVLIEDEKGLEKIQNLQHHESNEIQNLAPLMDGQNSKSESKYLV</sequence>
<dbReference type="SMART" id="SM00185">
    <property type="entry name" value="ARM"/>
    <property type="match status" value="7"/>
</dbReference>
<reference evidence="7" key="2">
    <citation type="submission" date="2025-08" db="UniProtKB">
        <authorList>
            <consortium name="RefSeq"/>
        </authorList>
    </citation>
    <scope>IDENTIFICATION</scope>
    <source>
        <tissue evidence="7">Leaf</tissue>
    </source>
</reference>
<organism evidence="6 7">
    <name type="scientific">Camelina sativa</name>
    <name type="common">False flax</name>
    <name type="synonym">Myagrum sativum</name>
    <dbReference type="NCBI Taxonomy" id="90675"/>
    <lineage>
        <taxon>Eukaryota</taxon>
        <taxon>Viridiplantae</taxon>
        <taxon>Streptophyta</taxon>
        <taxon>Embryophyta</taxon>
        <taxon>Tracheophyta</taxon>
        <taxon>Spermatophyta</taxon>
        <taxon>Magnoliopsida</taxon>
        <taxon>eudicotyledons</taxon>
        <taxon>Gunneridae</taxon>
        <taxon>Pentapetalae</taxon>
        <taxon>rosids</taxon>
        <taxon>malvids</taxon>
        <taxon>Brassicales</taxon>
        <taxon>Brassicaceae</taxon>
        <taxon>Camelineae</taxon>
        <taxon>Camelina</taxon>
    </lineage>
</organism>
<dbReference type="SUPFAM" id="SSF48371">
    <property type="entry name" value="ARM repeat"/>
    <property type="match status" value="1"/>
</dbReference>
<dbReference type="Pfam" id="PF00514">
    <property type="entry name" value="Arm"/>
    <property type="match status" value="3"/>
</dbReference>
<dbReference type="GeneID" id="104751595"/>
<dbReference type="PANTHER" id="PTHR23316">
    <property type="entry name" value="IMPORTIN ALPHA"/>
    <property type="match status" value="1"/>
</dbReference>
<dbReference type="InterPro" id="IPR016024">
    <property type="entry name" value="ARM-type_fold"/>
</dbReference>
<evidence type="ECO:0000256" key="3">
    <source>
        <dbReference type="ARBA" id="ARBA00022737"/>
    </source>
</evidence>
<gene>
    <name evidence="7" type="primary">LOC104751595</name>
</gene>